<feature type="compositionally biased region" description="Basic and acidic residues" evidence="2">
    <location>
        <begin position="525"/>
        <end position="535"/>
    </location>
</feature>
<feature type="region of interest" description="Disordered" evidence="2">
    <location>
        <begin position="46"/>
        <end position="99"/>
    </location>
</feature>
<dbReference type="Gene3D" id="1.25.10.10">
    <property type="entry name" value="Leucine-rich Repeat Variant"/>
    <property type="match status" value="1"/>
</dbReference>
<dbReference type="SUPFAM" id="SSF48371">
    <property type="entry name" value="ARM repeat"/>
    <property type="match status" value="1"/>
</dbReference>
<feature type="repeat" description="HEAT" evidence="1">
    <location>
        <begin position="950"/>
        <end position="988"/>
    </location>
</feature>
<feature type="compositionally biased region" description="Basic and acidic residues" evidence="2">
    <location>
        <begin position="788"/>
        <end position="802"/>
    </location>
</feature>
<evidence type="ECO:0000313" key="5">
    <source>
        <dbReference type="Proteomes" id="UP001642464"/>
    </source>
</evidence>
<feature type="region of interest" description="Disordered" evidence="2">
    <location>
        <begin position="512"/>
        <end position="535"/>
    </location>
</feature>
<dbReference type="PROSITE" id="PS50077">
    <property type="entry name" value="HEAT_REPEAT"/>
    <property type="match status" value="1"/>
</dbReference>
<dbReference type="PANTHER" id="PTHR13366:SF0">
    <property type="entry name" value="HEAT REPEAT-CONTAINING PROTEIN 6"/>
    <property type="match status" value="1"/>
</dbReference>
<evidence type="ECO:0000259" key="3">
    <source>
        <dbReference type="Pfam" id="PF13251"/>
    </source>
</evidence>
<dbReference type="InterPro" id="IPR016024">
    <property type="entry name" value="ARM-type_fold"/>
</dbReference>
<evidence type="ECO:0000256" key="1">
    <source>
        <dbReference type="PROSITE-ProRule" id="PRU00103"/>
    </source>
</evidence>
<dbReference type="InterPro" id="IPR025283">
    <property type="entry name" value="DUF4042"/>
</dbReference>
<dbReference type="InterPro" id="IPR052107">
    <property type="entry name" value="HEAT6"/>
</dbReference>
<organism evidence="4 5">
    <name type="scientific">Durusdinium trenchii</name>
    <dbReference type="NCBI Taxonomy" id="1381693"/>
    <lineage>
        <taxon>Eukaryota</taxon>
        <taxon>Sar</taxon>
        <taxon>Alveolata</taxon>
        <taxon>Dinophyceae</taxon>
        <taxon>Suessiales</taxon>
        <taxon>Symbiodiniaceae</taxon>
        <taxon>Durusdinium</taxon>
    </lineage>
</organism>
<name>A0ABP0KFH0_9DINO</name>
<proteinExistence type="predicted"/>
<dbReference type="Pfam" id="PF13251">
    <property type="entry name" value="DUF4042"/>
    <property type="match status" value="1"/>
</dbReference>
<gene>
    <name evidence="4" type="ORF">SCF082_LOCUS17140</name>
</gene>
<feature type="region of interest" description="Disordered" evidence="2">
    <location>
        <begin position="776"/>
        <end position="803"/>
    </location>
</feature>
<dbReference type="EMBL" id="CAXAMM010011225">
    <property type="protein sequence ID" value="CAK9025570.1"/>
    <property type="molecule type" value="Genomic_DNA"/>
</dbReference>
<evidence type="ECO:0000256" key="2">
    <source>
        <dbReference type="SAM" id="MobiDB-lite"/>
    </source>
</evidence>
<keyword evidence="5" id="KW-1185">Reference proteome</keyword>
<dbReference type="InterPro" id="IPR021133">
    <property type="entry name" value="HEAT_type_2"/>
</dbReference>
<dbReference type="Proteomes" id="UP001642464">
    <property type="component" value="Unassembled WGS sequence"/>
</dbReference>
<dbReference type="Pfam" id="PF13646">
    <property type="entry name" value="HEAT_2"/>
    <property type="match status" value="1"/>
</dbReference>
<reference evidence="4 5" key="1">
    <citation type="submission" date="2024-02" db="EMBL/GenBank/DDBJ databases">
        <authorList>
            <person name="Chen Y."/>
            <person name="Shah S."/>
            <person name="Dougan E. K."/>
            <person name="Thang M."/>
            <person name="Chan C."/>
        </authorList>
    </citation>
    <scope>NUCLEOTIDE SEQUENCE [LARGE SCALE GENOMIC DNA]</scope>
</reference>
<accession>A0ABP0KFH0</accession>
<evidence type="ECO:0000313" key="4">
    <source>
        <dbReference type="EMBL" id="CAK9025570.1"/>
    </source>
</evidence>
<feature type="compositionally biased region" description="Basic and acidic residues" evidence="2">
    <location>
        <begin position="71"/>
        <end position="83"/>
    </location>
</feature>
<feature type="domain" description="DUF4042" evidence="3">
    <location>
        <begin position="550"/>
        <end position="714"/>
    </location>
</feature>
<comment type="caution">
    <text evidence="4">The sequence shown here is derived from an EMBL/GenBank/DDBJ whole genome shotgun (WGS) entry which is preliminary data.</text>
</comment>
<protein>
    <recommendedName>
        <fullName evidence="3">DUF4042 domain-containing protein</fullName>
    </recommendedName>
</protein>
<dbReference type="PANTHER" id="PTHR13366">
    <property type="entry name" value="MALARIA ANTIGEN-RELATED"/>
    <property type="match status" value="1"/>
</dbReference>
<dbReference type="InterPro" id="IPR011989">
    <property type="entry name" value="ARM-like"/>
</dbReference>
<sequence length="1091" mass="118786">MPCTQLQEWHARSESRAEELVAIQETLKLLADDEDDPRVQQRALELRDRMRAPETEDEVSPGPLFQSTRGVTRDRTPRVHDRATPWGCGMRLSQGDDETGTETFSLRLDDGGELWAERSRSPVKRSTLSCTRNGHTEYLEKAFRSILNGIPVATDVASQFFGDRKVLTKADRARIQDGPRLDWFCVPQILEEVEELSMDDSMTWTKEQREEPGSCCGDCGSIPLFVEACEIFVVLVPAPRPTADPPPVVLKSASVGFPEAAYHTTTQWPGVRNGGGQRANFSSWLSRGWCRCDLGDLALTARALELVFGFFGDPDQESTDPFFDGTVDQLGPDQRSTVDQLGLSSEQFVRFCEQLRKLPSTAPGPGAELSARLAQRVANALEEVEHKTETAPRAAGKMKGHGLFAEARVHGGHGGLAEEKSSMGSAELAAAVLAALQLCSEVVLQRSSRAMLREAVQLLQALPQVLEVTGDTLEASALTALAHLQPLAVLGAPYVLPRRTAAEVSGRAEVSSSVSWSETEPQSAAERKGKGRGEGKDAVTALQTLQAQCRSLSLRNFAQLFKLWPKAFFGRWPLVLDFQSGEVCRPGSGIQRPMLLSICDRDPVVRVRQQALSALVALLQAPQLKAWPVPLETSQKAQSSTSLTGQLAMTIRQSHALVMELMDGDELNQLNALRACADLVASTPYSKLQSGLITSLLDKLLAFAYQSELKLEASPPVLALVLALSSLLKREDCAAEITKALFRTRRPSGPSAVAACAGEASADWLFQQMLRLMTETPEMKPQTPTGARRTDGRKDRGKRPETPEEPLMIQEFALLTGRLALFVPAALPESTLTLLEQLVLSFVSQQSSMLRLRAFRLLNDLPLSEAWQFSPSFLEQLFQISQRPEPIASVRQSLLSALPGLVRCSARSELTEEHPLRQVLRQGLQDVNGGVRTAAAQALGAMASRFELDAVQWLIPLAADPTGDVRSASATALASFAPRLGEGPLRTEVAEVLLPLCSDASDKARASGLRAVGCLAEGFAEMPRSLAESLAKLLMPGHRELVWRGVEMCGHSNRTAAVAQPPPKCQWNACRSAGQLAVCASHLPQARQRGD</sequence>